<keyword evidence="2" id="KW-1185">Reference proteome</keyword>
<protein>
    <submittedName>
        <fullName evidence="1">Uncharacterized protein</fullName>
    </submittedName>
</protein>
<reference evidence="1" key="1">
    <citation type="submission" date="2020-05" db="UniProtKB">
        <authorList>
            <consortium name="EnsemblMetazoa"/>
        </authorList>
    </citation>
    <scope>IDENTIFICATION</scope>
    <source>
        <strain evidence="1">TTRI</strain>
    </source>
</reference>
<name>A0A1A9VE75_GLOAU</name>
<dbReference type="VEuPathDB" id="VectorBase:GAUT034426"/>
<evidence type="ECO:0000313" key="1">
    <source>
        <dbReference type="EnsemblMetazoa" id="GAUT034426-PA"/>
    </source>
</evidence>
<proteinExistence type="predicted"/>
<sequence>MVKRSVLPSGITTSILSVKFISESSTSSKGMLPAFEVHDRESVSNFLCLMSCLAKCFWHSRLSSNPNHAAHALQNPPPGTINNLLNLFNELTLHPGTAHLRTVYRDEAFTW</sequence>
<accession>A0A1A9VE75</accession>
<dbReference type="AlphaFoldDB" id="A0A1A9VE75"/>
<dbReference type="EnsemblMetazoa" id="GAUT034426-RA">
    <property type="protein sequence ID" value="GAUT034426-PA"/>
    <property type="gene ID" value="GAUT034426"/>
</dbReference>
<evidence type="ECO:0000313" key="2">
    <source>
        <dbReference type="Proteomes" id="UP000078200"/>
    </source>
</evidence>
<dbReference type="Proteomes" id="UP000078200">
    <property type="component" value="Unassembled WGS sequence"/>
</dbReference>
<organism evidence="1 2">
    <name type="scientific">Glossina austeni</name>
    <name type="common">Savannah tsetse fly</name>
    <dbReference type="NCBI Taxonomy" id="7395"/>
    <lineage>
        <taxon>Eukaryota</taxon>
        <taxon>Metazoa</taxon>
        <taxon>Ecdysozoa</taxon>
        <taxon>Arthropoda</taxon>
        <taxon>Hexapoda</taxon>
        <taxon>Insecta</taxon>
        <taxon>Pterygota</taxon>
        <taxon>Neoptera</taxon>
        <taxon>Endopterygota</taxon>
        <taxon>Diptera</taxon>
        <taxon>Brachycera</taxon>
        <taxon>Muscomorpha</taxon>
        <taxon>Hippoboscoidea</taxon>
        <taxon>Glossinidae</taxon>
        <taxon>Glossina</taxon>
    </lineage>
</organism>